<dbReference type="RefSeq" id="WP_252585559.1">
    <property type="nucleotide sequence ID" value="NZ_JAMWYS010000003.1"/>
</dbReference>
<proteinExistence type="predicted"/>
<dbReference type="SUPFAM" id="SSF47781">
    <property type="entry name" value="RuvA domain 2-like"/>
    <property type="match status" value="1"/>
</dbReference>
<comment type="caution">
    <text evidence="2">The sequence shown here is derived from an EMBL/GenBank/DDBJ whole genome shotgun (WGS) entry which is preliminary data.</text>
</comment>
<dbReference type="EMBL" id="JAMWYS010000003">
    <property type="protein sequence ID" value="MCO4291364.1"/>
    <property type="molecule type" value="Genomic_DNA"/>
</dbReference>
<dbReference type="AlphaFoldDB" id="A0A9X2EZN6"/>
<keyword evidence="3" id="KW-1185">Reference proteome</keyword>
<evidence type="ECO:0000313" key="2">
    <source>
        <dbReference type="EMBL" id="MCO4291364.1"/>
    </source>
</evidence>
<dbReference type="Proteomes" id="UP001155182">
    <property type="component" value="Unassembled WGS sequence"/>
</dbReference>
<protein>
    <submittedName>
        <fullName evidence="2">Helix-hairpin-helix domain-containing protein</fullName>
    </submittedName>
</protein>
<accession>A0A9X2EZN6</accession>
<name>A0A9X2EZN6_9SPHI</name>
<keyword evidence="1" id="KW-0732">Signal</keyword>
<feature type="signal peptide" evidence="1">
    <location>
        <begin position="1"/>
        <end position="21"/>
    </location>
</feature>
<sequence length="678" mass="77426">MNSKWFSLVLIFLLLAKFAIAQKEIDPVVENIIEAIASSTDNEDLDISDLTQQLYAYYHHPLNLNSASVSELESLYLLNDLQIEALKKHIEQFGPLIDFAELQTISLFDKTTLLKLKPFVRVSDPSSHGKLTLSNGENEFIIRVSQNLELSRGFKEHIYAGDRLRIYSRYTYNSSDKVSLTLLGEKDPGEQFLQGNQKYGFDFYSASLSFRNWGKLKQLIIGDYCLQFGQGLIMWTGYGIGKSALVNSMVRNGIGPKTFRSTTENGYFRGLSGNFLLTKRISLSPFVSYRNLDANVIANDSTSEITVSALQTTGFHRSATEITDKQSLKEFLYGGNLLIEPLKRLKLSLTAYHQQFDKLLEKNPELYNQFDFKGRSQTVYSIAYQLSLNRFYFFGEESKVVDGGMGFITGMMMSVTPKATLTIVHRHFDKNFHSFYSQAIGEASTNTNEQGFYSGITVNFSPKITINCFADVFKFPWLRYRVDAPSKGNEFFGMLTYSPSKKLNMDVRFMRQQKEINLSNEEVTIRPIAETIKNNYRFTSSYSLNEYIAIGNRIDLVNYSNGIAKPETGMALSVNFAIQNRSKRLGLDSRFTLFDTDSYNARIYAAEKDVLYAYSYAMYQDTGTRFYINIKAVPLKPLSFWMRYSVYSYRNKDELGSGYDVIKGSQKSEVKVQIRLTF</sequence>
<evidence type="ECO:0000256" key="1">
    <source>
        <dbReference type="SAM" id="SignalP"/>
    </source>
</evidence>
<reference evidence="2" key="1">
    <citation type="submission" date="2022-06" db="EMBL/GenBank/DDBJ databases">
        <title>Solitalea sp. MAHUQ-68 isolated from rhizospheric soil.</title>
        <authorList>
            <person name="Huq M.A."/>
        </authorList>
    </citation>
    <scope>NUCLEOTIDE SEQUENCE</scope>
    <source>
        <strain evidence="2">MAHUQ-68</strain>
    </source>
</reference>
<feature type="chain" id="PRO_5040810663" evidence="1">
    <location>
        <begin position="22"/>
        <end position="678"/>
    </location>
</feature>
<organism evidence="2 3">
    <name type="scientific">Solitalea agri</name>
    <dbReference type="NCBI Taxonomy" id="2953739"/>
    <lineage>
        <taxon>Bacteria</taxon>
        <taxon>Pseudomonadati</taxon>
        <taxon>Bacteroidota</taxon>
        <taxon>Sphingobacteriia</taxon>
        <taxon>Sphingobacteriales</taxon>
        <taxon>Sphingobacteriaceae</taxon>
        <taxon>Solitalea</taxon>
    </lineage>
</organism>
<evidence type="ECO:0000313" key="3">
    <source>
        <dbReference type="Proteomes" id="UP001155182"/>
    </source>
</evidence>
<dbReference type="InterPro" id="IPR010994">
    <property type="entry name" value="RuvA_2-like"/>
</dbReference>
<gene>
    <name evidence="2" type="ORF">NF867_00625</name>
</gene>